<dbReference type="GO" id="GO:0016301">
    <property type="term" value="F:kinase activity"/>
    <property type="evidence" value="ECO:0007669"/>
    <property type="project" value="UniProtKB-KW"/>
</dbReference>
<evidence type="ECO:0000313" key="3">
    <source>
        <dbReference type="EMBL" id="GAH28405.1"/>
    </source>
</evidence>
<keyword evidence="2" id="KW-0418">Kinase</keyword>
<feature type="non-terminal residue" evidence="3">
    <location>
        <position position="55"/>
    </location>
</feature>
<name>X1F750_9ZZZZ</name>
<reference evidence="3" key="1">
    <citation type="journal article" date="2014" name="Front. Microbiol.">
        <title>High frequency of phylogenetically diverse reductive dehalogenase-homologous genes in deep subseafloor sedimentary metagenomes.</title>
        <authorList>
            <person name="Kawai M."/>
            <person name="Futagami T."/>
            <person name="Toyoda A."/>
            <person name="Takaki Y."/>
            <person name="Nishi S."/>
            <person name="Hori S."/>
            <person name="Arai W."/>
            <person name="Tsubouchi T."/>
            <person name="Morono Y."/>
            <person name="Uchiyama I."/>
            <person name="Ito T."/>
            <person name="Fujiyama A."/>
            <person name="Inagaki F."/>
            <person name="Takami H."/>
        </authorList>
    </citation>
    <scope>NUCLEOTIDE SEQUENCE</scope>
    <source>
        <strain evidence="3">Expedition CK06-06</strain>
    </source>
</reference>
<dbReference type="PANTHER" id="PTHR43095">
    <property type="entry name" value="SUGAR KINASE"/>
    <property type="match status" value="1"/>
</dbReference>
<organism evidence="3">
    <name type="scientific">marine sediment metagenome</name>
    <dbReference type="NCBI Taxonomy" id="412755"/>
    <lineage>
        <taxon>unclassified sequences</taxon>
        <taxon>metagenomes</taxon>
        <taxon>ecological metagenomes</taxon>
    </lineage>
</organism>
<accession>X1F750</accession>
<protein>
    <submittedName>
        <fullName evidence="3">Uncharacterized protein</fullName>
    </submittedName>
</protein>
<evidence type="ECO:0000256" key="1">
    <source>
        <dbReference type="ARBA" id="ARBA00022679"/>
    </source>
</evidence>
<evidence type="ECO:0000256" key="2">
    <source>
        <dbReference type="ARBA" id="ARBA00022777"/>
    </source>
</evidence>
<dbReference type="AlphaFoldDB" id="X1F750"/>
<sequence>TDILGTLSKEVADELGLNKEVKVIMGAPDVPAATIGSGAVRDFEGHIYIGTSSWC</sequence>
<proteinExistence type="predicted"/>
<dbReference type="InterPro" id="IPR050406">
    <property type="entry name" value="FGGY_Carb_Kinase"/>
</dbReference>
<dbReference type="Gene3D" id="3.30.420.40">
    <property type="match status" value="1"/>
</dbReference>
<keyword evidence="1" id="KW-0808">Transferase</keyword>
<dbReference type="EMBL" id="BART01041721">
    <property type="protein sequence ID" value="GAH28405.1"/>
    <property type="molecule type" value="Genomic_DNA"/>
</dbReference>
<gene>
    <name evidence="3" type="ORF">S01H4_66915</name>
</gene>
<comment type="caution">
    <text evidence="3">The sequence shown here is derived from an EMBL/GenBank/DDBJ whole genome shotgun (WGS) entry which is preliminary data.</text>
</comment>
<feature type="non-terminal residue" evidence="3">
    <location>
        <position position="1"/>
    </location>
</feature>